<sequence length="440" mass="49430">MLHNDRKSTYKVPPTTFTDKLVSQEARREKALEEQRRRRAQKFDSSRQLDAFAHLSLGASDDEGDEDIDEEPHVIKEGIANYASFTCKTSDASGTLVAPKADNDGQLKKRRSKNKRRRAKKPSKWANKCMYAELLEMKEEPSLWDDHSTDANDGLPSDLERGWVAVAPVPTGKRCLAITHQSTSGAIGISPNTTLRSRLLGKLLLPRFPSSLPPLTILDCILDINWKTNGILHVLDVIKWKGQDIADCETPFRFWWRDTRLAELPKFAPPSAVFSFTRSTEAQQSDSQPSPYNFQYPTTFIPIPYHTDTTLPMLHSCIVPLARSAREIFVDIPNSTPFQFLPSSDSAMSIDSAAGHSGLTPVPVQVASDGLLLYVSYASYEEGTSPLSCWIPLRPLSIPGEEEIKDAERERNSPLDLFQRLVHHRLTRMQQSSDLHSMVM</sequence>
<dbReference type="PANTHER" id="PTHR13403:SF6">
    <property type="entry name" value="SNURPORTIN-1"/>
    <property type="match status" value="1"/>
</dbReference>
<evidence type="ECO:0000256" key="4">
    <source>
        <dbReference type="ARBA" id="ARBA00007540"/>
    </source>
</evidence>
<comment type="caution">
    <text evidence="12">The sequence shown here is derived from an EMBL/GenBank/DDBJ whole genome shotgun (WGS) entry which is preliminary data.</text>
</comment>
<evidence type="ECO:0000256" key="10">
    <source>
        <dbReference type="SAM" id="MobiDB-lite"/>
    </source>
</evidence>
<dbReference type="Pfam" id="PF21974">
    <property type="entry name" value="SPN1_m3Gcap_bd"/>
    <property type="match status" value="1"/>
</dbReference>
<reference evidence="12" key="2">
    <citation type="journal article" date="2020" name="Nat. Commun.">
        <title>Large-scale genome sequencing of mycorrhizal fungi provides insights into the early evolution of symbiotic traits.</title>
        <authorList>
            <person name="Miyauchi S."/>
            <person name="Kiss E."/>
            <person name="Kuo A."/>
            <person name="Drula E."/>
            <person name="Kohler A."/>
            <person name="Sanchez-Garcia M."/>
            <person name="Morin E."/>
            <person name="Andreopoulos B."/>
            <person name="Barry K.W."/>
            <person name="Bonito G."/>
            <person name="Buee M."/>
            <person name="Carver A."/>
            <person name="Chen C."/>
            <person name="Cichocki N."/>
            <person name="Clum A."/>
            <person name="Culley D."/>
            <person name="Crous P.W."/>
            <person name="Fauchery L."/>
            <person name="Girlanda M."/>
            <person name="Hayes R.D."/>
            <person name="Keri Z."/>
            <person name="LaButti K."/>
            <person name="Lipzen A."/>
            <person name="Lombard V."/>
            <person name="Magnuson J."/>
            <person name="Maillard F."/>
            <person name="Murat C."/>
            <person name="Nolan M."/>
            <person name="Ohm R.A."/>
            <person name="Pangilinan J."/>
            <person name="Pereira M.F."/>
            <person name="Perotto S."/>
            <person name="Peter M."/>
            <person name="Pfister S."/>
            <person name="Riley R."/>
            <person name="Sitrit Y."/>
            <person name="Stielow J.B."/>
            <person name="Szollosi G."/>
            <person name="Zifcakova L."/>
            <person name="Stursova M."/>
            <person name="Spatafora J.W."/>
            <person name="Tedersoo L."/>
            <person name="Vaario L.M."/>
            <person name="Yamada A."/>
            <person name="Yan M."/>
            <person name="Wang P."/>
            <person name="Xu J."/>
            <person name="Bruns T."/>
            <person name="Baldrian P."/>
            <person name="Vilgalys R."/>
            <person name="Dunand C."/>
            <person name="Henrissat B."/>
            <person name="Grigoriev I.V."/>
            <person name="Hibbett D."/>
            <person name="Nagy L.G."/>
            <person name="Martin F.M."/>
        </authorList>
    </citation>
    <scope>NUCLEOTIDE SEQUENCE</scope>
    <source>
        <strain evidence="12">BED1</strain>
    </source>
</reference>
<feature type="region of interest" description="Disordered" evidence="10">
    <location>
        <begin position="1"/>
        <end position="45"/>
    </location>
</feature>
<dbReference type="GO" id="GO:0005634">
    <property type="term" value="C:nucleus"/>
    <property type="evidence" value="ECO:0007669"/>
    <property type="project" value="UniProtKB-SubCell"/>
</dbReference>
<gene>
    <name evidence="12" type="ORF">L210DRAFT_3759872</name>
</gene>
<feature type="region of interest" description="Disordered" evidence="10">
    <location>
        <begin position="94"/>
        <end position="124"/>
    </location>
</feature>
<name>A0AAD4BX84_BOLED</name>
<dbReference type="InterPro" id="IPR017336">
    <property type="entry name" value="Snurportin-1"/>
</dbReference>
<feature type="domain" description="Snurportin-1 m3G cap-binding" evidence="11">
    <location>
        <begin position="155"/>
        <end position="276"/>
    </location>
</feature>
<keyword evidence="13" id="KW-1185">Reference proteome</keyword>
<accession>A0AAD4BX84</accession>
<feature type="compositionally biased region" description="Basic and acidic residues" evidence="10">
    <location>
        <begin position="25"/>
        <end position="45"/>
    </location>
</feature>
<comment type="similarity">
    <text evidence="4">Belongs to the snurportin family.</text>
</comment>
<feature type="compositionally biased region" description="Basic residues" evidence="10">
    <location>
        <begin position="108"/>
        <end position="123"/>
    </location>
</feature>
<evidence type="ECO:0000256" key="7">
    <source>
        <dbReference type="ARBA" id="ARBA00022490"/>
    </source>
</evidence>
<keyword evidence="6" id="KW-0813">Transport</keyword>
<comment type="subcellular location">
    <subcellularLocation>
        <location evidence="3">Cytoplasm</location>
    </subcellularLocation>
    <subcellularLocation>
        <location evidence="2">Nucleus</location>
    </subcellularLocation>
</comment>
<keyword evidence="7" id="KW-0963">Cytoplasm</keyword>
<evidence type="ECO:0000256" key="8">
    <source>
        <dbReference type="ARBA" id="ARBA00022884"/>
    </source>
</evidence>
<reference evidence="12" key="1">
    <citation type="submission" date="2019-10" db="EMBL/GenBank/DDBJ databases">
        <authorList>
            <consortium name="DOE Joint Genome Institute"/>
            <person name="Kuo A."/>
            <person name="Miyauchi S."/>
            <person name="Kiss E."/>
            <person name="Drula E."/>
            <person name="Kohler A."/>
            <person name="Sanchez-Garcia M."/>
            <person name="Andreopoulos B."/>
            <person name="Barry K.W."/>
            <person name="Bonito G."/>
            <person name="Buee M."/>
            <person name="Carver A."/>
            <person name="Chen C."/>
            <person name="Cichocki N."/>
            <person name="Clum A."/>
            <person name="Culley D."/>
            <person name="Crous P.W."/>
            <person name="Fauchery L."/>
            <person name="Girlanda M."/>
            <person name="Hayes R."/>
            <person name="Keri Z."/>
            <person name="LaButti K."/>
            <person name="Lipzen A."/>
            <person name="Lombard V."/>
            <person name="Magnuson J."/>
            <person name="Maillard F."/>
            <person name="Morin E."/>
            <person name="Murat C."/>
            <person name="Nolan M."/>
            <person name="Ohm R."/>
            <person name="Pangilinan J."/>
            <person name="Pereira M."/>
            <person name="Perotto S."/>
            <person name="Peter M."/>
            <person name="Riley R."/>
            <person name="Sitrit Y."/>
            <person name="Stielow B."/>
            <person name="Szollosi G."/>
            <person name="Zifcakova L."/>
            <person name="Stursova M."/>
            <person name="Spatafora J.W."/>
            <person name="Tedersoo L."/>
            <person name="Vaario L.-M."/>
            <person name="Yamada A."/>
            <person name="Yan M."/>
            <person name="Wang P."/>
            <person name="Xu J."/>
            <person name="Bruns T."/>
            <person name="Baldrian P."/>
            <person name="Vilgalys R."/>
            <person name="Henrissat B."/>
            <person name="Grigoriev I.V."/>
            <person name="Hibbett D."/>
            <person name="Nagy L.G."/>
            <person name="Martin F.M."/>
        </authorList>
    </citation>
    <scope>NUCLEOTIDE SEQUENCE</scope>
    <source>
        <strain evidence="12">BED1</strain>
    </source>
</reference>
<dbReference type="InterPro" id="IPR047857">
    <property type="entry name" value="Snurportin1_C"/>
</dbReference>
<dbReference type="GO" id="GO:0061015">
    <property type="term" value="P:snRNA import into nucleus"/>
    <property type="evidence" value="ECO:0007669"/>
    <property type="project" value="InterPro"/>
</dbReference>
<evidence type="ECO:0000259" key="11">
    <source>
        <dbReference type="Pfam" id="PF21974"/>
    </source>
</evidence>
<evidence type="ECO:0000256" key="6">
    <source>
        <dbReference type="ARBA" id="ARBA00022448"/>
    </source>
</evidence>
<organism evidence="12 13">
    <name type="scientific">Boletus edulis BED1</name>
    <dbReference type="NCBI Taxonomy" id="1328754"/>
    <lineage>
        <taxon>Eukaryota</taxon>
        <taxon>Fungi</taxon>
        <taxon>Dikarya</taxon>
        <taxon>Basidiomycota</taxon>
        <taxon>Agaricomycotina</taxon>
        <taxon>Agaricomycetes</taxon>
        <taxon>Agaricomycetidae</taxon>
        <taxon>Boletales</taxon>
        <taxon>Boletineae</taxon>
        <taxon>Boletaceae</taxon>
        <taxon>Boletoideae</taxon>
        <taxon>Boletus</taxon>
    </lineage>
</organism>
<evidence type="ECO:0000256" key="2">
    <source>
        <dbReference type="ARBA" id="ARBA00004123"/>
    </source>
</evidence>
<keyword evidence="9" id="KW-0539">Nucleus</keyword>
<evidence type="ECO:0000256" key="9">
    <source>
        <dbReference type="ARBA" id="ARBA00023242"/>
    </source>
</evidence>
<dbReference type="GO" id="GO:0003723">
    <property type="term" value="F:RNA binding"/>
    <property type="evidence" value="ECO:0007669"/>
    <property type="project" value="UniProtKB-KW"/>
</dbReference>
<evidence type="ECO:0000313" key="12">
    <source>
        <dbReference type="EMBL" id="KAF8442426.1"/>
    </source>
</evidence>
<protein>
    <recommendedName>
        <fullName evidence="5">Snurportin-1</fullName>
    </recommendedName>
</protein>
<evidence type="ECO:0000256" key="5">
    <source>
        <dbReference type="ARBA" id="ARBA00016034"/>
    </source>
</evidence>
<dbReference type="GO" id="GO:0005737">
    <property type="term" value="C:cytoplasm"/>
    <property type="evidence" value="ECO:0007669"/>
    <property type="project" value="UniProtKB-SubCell"/>
</dbReference>
<evidence type="ECO:0000256" key="1">
    <source>
        <dbReference type="ARBA" id="ARBA00003975"/>
    </source>
</evidence>
<dbReference type="Proteomes" id="UP001194468">
    <property type="component" value="Unassembled WGS sequence"/>
</dbReference>
<dbReference type="PANTHER" id="PTHR13403">
    <property type="entry name" value="SNURPORTIN1 RNUT1 PROTEIN RNA, U TRANSPORTER 1"/>
    <property type="match status" value="1"/>
</dbReference>
<comment type="function">
    <text evidence="1">Functions as an U snRNP-specific nuclear import adapter. Involved in the trimethylguanosine (m3G)-cap-dependent nuclear import of U snRNPs. Binds specifically to the terminal m3G-cap U snRNAs.</text>
</comment>
<dbReference type="Gene3D" id="3.30.470.30">
    <property type="entry name" value="DNA ligase/mRNA capping enzyme"/>
    <property type="match status" value="1"/>
</dbReference>
<dbReference type="EMBL" id="WHUW01000009">
    <property type="protein sequence ID" value="KAF8442426.1"/>
    <property type="molecule type" value="Genomic_DNA"/>
</dbReference>
<proteinExistence type="inferred from homology"/>
<evidence type="ECO:0000256" key="3">
    <source>
        <dbReference type="ARBA" id="ARBA00004496"/>
    </source>
</evidence>
<keyword evidence="8" id="KW-0694">RNA-binding</keyword>
<dbReference type="AlphaFoldDB" id="A0AAD4BX84"/>
<evidence type="ECO:0000313" key="13">
    <source>
        <dbReference type="Proteomes" id="UP001194468"/>
    </source>
</evidence>